<accession>A0A7X6N525</accession>
<dbReference type="EMBL" id="JAAXPN010000009">
    <property type="protein sequence ID" value="NKZ24764.1"/>
    <property type="molecule type" value="Genomic_DNA"/>
</dbReference>
<dbReference type="RefSeq" id="WP_168722557.1">
    <property type="nucleotide sequence ID" value="NZ_JAAXPN010000009.1"/>
</dbReference>
<keyword evidence="1" id="KW-0472">Membrane</keyword>
<protein>
    <recommendedName>
        <fullName evidence="4">EpsG family protein</fullName>
    </recommendedName>
</protein>
<evidence type="ECO:0000256" key="1">
    <source>
        <dbReference type="SAM" id="Phobius"/>
    </source>
</evidence>
<dbReference type="InterPro" id="IPR049458">
    <property type="entry name" value="EpsG-like"/>
</dbReference>
<sequence length="368" mass="42959">MIYLLSVISSLHLSFTKNKKQIGWSLLLIAYLAFLMGAVTPGHSFDTYAYQLIYSWAPDSHRFEPGYMHLSYLFFKAGLPYATFRLCYYVMAMLILWWAVKRFGGNLLTYFSIFAVYPFLVEITQVRNFGMVALVALALSFLKGIYKWEWIISILLLILAFNFQASGMLYLLLPFCMLLRGQTLQKMIERGYWIFLVVTTIVHYFVPVGFANKLVFIAFTIAGRKPSDAFSHFGAGSSFSIAIGYFMFLGLIIYVWKYFINRTPEILEDRRYKVLYSVMTIAVLDILLISSSIDFERYIRDGFTFSLIAFAMYEHEYVNNPRIKRIFWTLIAILVVVGTIVYKYWYPGETGRLQYVIYLTQFFPNLNW</sequence>
<keyword evidence="1" id="KW-0812">Transmembrane</keyword>
<feature type="transmembrane region" description="Helical" evidence="1">
    <location>
        <begin position="78"/>
        <end position="100"/>
    </location>
</feature>
<reference evidence="2 3" key="1">
    <citation type="submission" date="2020-04" db="EMBL/GenBank/DDBJ databases">
        <title>MicrobeNet Type strains.</title>
        <authorList>
            <person name="Nicholson A.C."/>
        </authorList>
    </citation>
    <scope>NUCLEOTIDE SEQUENCE [LARGE SCALE GENOMIC DNA]</scope>
    <source>
        <strain evidence="2 3">CCUG 61472</strain>
    </source>
</reference>
<feature type="transmembrane region" description="Helical" evidence="1">
    <location>
        <begin position="272"/>
        <end position="292"/>
    </location>
</feature>
<dbReference type="AlphaFoldDB" id="A0A7X6N525"/>
<dbReference type="Pfam" id="PF14897">
    <property type="entry name" value="EpsG"/>
    <property type="match status" value="1"/>
</dbReference>
<organism evidence="2 3">
    <name type="scientific">Periweissella fabalis</name>
    <dbReference type="NCBI Taxonomy" id="1070421"/>
    <lineage>
        <taxon>Bacteria</taxon>
        <taxon>Bacillati</taxon>
        <taxon>Bacillota</taxon>
        <taxon>Bacilli</taxon>
        <taxon>Lactobacillales</taxon>
        <taxon>Lactobacillaceae</taxon>
        <taxon>Periweissella</taxon>
    </lineage>
</organism>
<feature type="transmembrane region" description="Helical" evidence="1">
    <location>
        <begin position="150"/>
        <end position="173"/>
    </location>
</feature>
<evidence type="ECO:0000313" key="2">
    <source>
        <dbReference type="EMBL" id="NKZ24764.1"/>
    </source>
</evidence>
<feature type="transmembrane region" description="Helical" evidence="1">
    <location>
        <begin position="239"/>
        <end position="260"/>
    </location>
</feature>
<dbReference type="Proteomes" id="UP000549765">
    <property type="component" value="Unassembled WGS sequence"/>
</dbReference>
<name>A0A7X6N525_9LACO</name>
<feature type="transmembrane region" description="Helical" evidence="1">
    <location>
        <begin position="193"/>
        <end position="219"/>
    </location>
</feature>
<keyword evidence="3" id="KW-1185">Reference proteome</keyword>
<evidence type="ECO:0008006" key="4">
    <source>
        <dbReference type="Google" id="ProtNLM"/>
    </source>
</evidence>
<feature type="transmembrane region" description="Helical" evidence="1">
    <location>
        <begin position="326"/>
        <end position="345"/>
    </location>
</feature>
<gene>
    <name evidence="2" type="ORF">HF964_08150</name>
</gene>
<evidence type="ECO:0000313" key="3">
    <source>
        <dbReference type="Proteomes" id="UP000549765"/>
    </source>
</evidence>
<feature type="transmembrane region" description="Helical" evidence="1">
    <location>
        <begin position="21"/>
        <end position="39"/>
    </location>
</feature>
<proteinExistence type="predicted"/>
<feature type="transmembrane region" description="Helical" evidence="1">
    <location>
        <begin position="107"/>
        <end position="130"/>
    </location>
</feature>
<comment type="caution">
    <text evidence="2">The sequence shown here is derived from an EMBL/GenBank/DDBJ whole genome shotgun (WGS) entry which is preliminary data.</text>
</comment>
<keyword evidence="1" id="KW-1133">Transmembrane helix</keyword>